<dbReference type="PANTHER" id="PTHR31885:SF6">
    <property type="entry name" value="GH04784P"/>
    <property type="match status" value="1"/>
</dbReference>
<comment type="similarity">
    <text evidence="2">Belongs to the TMEM86 family.</text>
</comment>
<feature type="transmembrane region" description="Helical" evidence="6">
    <location>
        <begin position="36"/>
        <end position="54"/>
    </location>
</feature>
<feature type="transmembrane region" description="Helical" evidence="6">
    <location>
        <begin position="164"/>
        <end position="184"/>
    </location>
</feature>
<reference evidence="7 8" key="1">
    <citation type="submission" date="2020-10" db="EMBL/GenBank/DDBJ databases">
        <title>Draft genome and description of Brachybacterium epidermidis sp nov.</title>
        <authorList>
            <person name="Boxberger M."/>
            <person name="La Scola B."/>
        </authorList>
    </citation>
    <scope>NUCLEOTIDE SEQUENCE [LARGE SCALE GENOMIC DNA]</scope>
    <source>
        <strain evidence="7 8">Marseille-Q2903</strain>
    </source>
</reference>
<evidence type="ECO:0000313" key="8">
    <source>
        <dbReference type="Proteomes" id="UP000644727"/>
    </source>
</evidence>
<feature type="transmembrane region" description="Helical" evidence="6">
    <location>
        <begin position="140"/>
        <end position="157"/>
    </location>
</feature>
<dbReference type="Pfam" id="PF07947">
    <property type="entry name" value="YhhN"/>
    <property type="match status" value="1"/>
</dbReference>
<evidence type="ECO:0000256" key="4">
    <source>
        <dbReference type="ARBA" id="ARBA00022989"/>
    </source>
</evidence>
<keyword evidence="8" id="KW-1185">Reference proteome</keyword>
<feature type="transmembrane region" description="Helical" evidence="6">
    <location>
        <begin position="114"/>
        <end position="134"/>
    </location>
</feature>
<keyword evidence="5 6" id="KW-0472">Membrane</keyword>
<evidence type="ECO:0000256" key="3">
    <source>
        <dbReference type="ARBA" id="ARBA00022692"/>
    </source>
</evidence>
<evidence type="ECO:0000256" key="5">
    <source>
        <dbReference type="ARBA" id="ARBA00023136"/>
    </source>
</evidence>
<evidence type="ECO:0000313" key="7">
    <source>
        <dbReference type="EMBL" id="MBE9404860.1"/>
    </source>
</evidence>
<comment type="subcellular location">
    <subcellularLocation>
        <location evidence="1">Membrane</location>
        <topology evidence="1">Multi-pass membrane protein</topology>
    </subcellularLocation>
</comment>
<feature type="transmembrane region" description="Helical" evidence="6">
    <location>
        <begin position="61"/>
        <end position="80"/>
    </location>
</feature>
<name>A0ABR9W4H3_9MICO</name>
<proteinExistence type="inferred from homology"/>
<dbReference type="Proteomes" id="UP000644727">
    <property type="component" value="Unassembled WGS sequence"/>
</dbReference>
<gene>
    <name evidence="7" type="ORF">IOE58_11935</name>
</gene>
<accession>A0ABR9W4H3</accession>
<dbReference type="RefSeq" id="WP_193866603.1">
    <property type="nucleotide sequence ID" value="NZ_JADEYR010000015.1"/>
</dbReference>
<keyword evidence="4 6" id="KW-1133">Transmembrane helix</keyword>
<evidence type="ECO:0008006" key="9">
    <source>
        <dbReference type="Google" id="ProtNLM"/>
    </source>
</evidence>
<dbReference type="InterPro" id="IPR012506">
    <property type="entry name" value="TMEM86B-like"/>
</dbReference>
<feature type="transmembrane region" description="Helical" evidence="6">
    <location>
        <begin position="190"/>
        <end position="213"/>
    </location>
</feature>
<evidence type="ECO:0000256" key="6">
    <source>
        <dbReference type="SAM" id="Phobius"/>
    </source>
</evidence>
<feature type="transmembrane region" description="Helical" evidence="6">
    <location>
        <begin position="86"/>
        <end position="107"/>
    </location>
</feature>
<keyword evidence="3 6" id="KW-0812">Transmembrane</keyword>
<comment type="caution">
    <text evidence="7">The sequence shown here is derived from an EMBL/GenBank/DDBJ whole genome shotgun (WGS) entry which is preliminary data.</text>
</comment>
<organism evidence="7 8">
    <name type="scientific">Brachybacterium epidermidis</name>
    <dbReference type="NCBI Taxonomy" id="2781983"/>
    <lineage>
        <taxon>Bacteria</taxon>
        <taxon>Bacillati</taxon>
        <taxon>Actinomycetota</taxon>
        <taxon>Actinomycetes</taxon>
        <taxon>Micrococcales</taxon>
        <taxon>Dermabacteraceae</taxon>
        <taxon>Brachybacterium</taxon>
    </lineage>
</organism>
<protein>
    <recommendedName>
        <fullName evidence="9">Lysoplasmalogenase</fullName>
    </recommendedName>
</protein>
<evidence type="ECO:0000256" key="2">
    <source>
        <dbReference type="ARBA" id="ARBA00007375"/>
    </source>
</evidence>
<sequence length="235" mass="25079">MPSPRLAQLTLWAVYALVVAVHLGALLTESSLTQRVTQPLFAPLLIAILLVSAPSRHRTPVLLTAGLFFAWLGDTMPPFLPQVLRPAAVVLFLVALVLYCLALLPLWARNREPLRLALAIPYAGVVIGLFVACADGAGELTPLVAAYATVLATMAFLSSGGNGMTWMGGTLFLLSSSLLAMDWFLPGAAIMYSTVWVMLTYALGQALLVAGMLRIIPSREHTMQPVGAELVIVEG</sequence>
<dbReference type="PANTHER" id="PTHR31885">
    <property type="entry name" value="GH04784P"/>
    <property type="match status" value="1"/>
</dbReference>
<dbReference type="EMBL" id="JADEYR010000015">
    <property type="protein sequence ID" value="MBE9404860.1"/>
    <property type="molecule type" value="Genomic_DNA"/>
</dbReference>
<evidence type="ECO:0000256" key="1">
    <source>
        <dbReference type="ARBA" id="ARBA00004141"/>
    </source>
</evidence>